<dbReference type="AlphaFoldDB" id="A0A0F9ER96"/>
<comment type="caution">
    <text evidence="1">The sequence shown here is derived from an EMBL/GenBank/DDBJ whole genome shotgun (WGS) entry which is preliminary data.</text>
</comment>
<protein>
    <submittedName>
        <fullName evidence="1">Uncharacterized protein</fullName>
    </submittedName>
</protein>
<name>A0A0F9ER96_9ZZZZ</name>
<reference evidence="1" key="1">
    <citation type="journal article" date="2015" name="Nature">
        <title>Complex archaea that bridge the gap between prokaryotes and eukaryotes.</title>
        <authorList>
            <person name="Spang A."/>
            <person name="Saw J.H."/>
            <person name="Jorgensen S.L."/>
            <person name="Zaremba-Niedzwiedzka K."/>
            <person name="Martijn J."/>
            <person name="Lind A.E."/>
            <person name="van Eijk R."/>
            <person name="Schleper C."/>
            <person name="Guy L."/>
            <person name="Ettema T.J."/>
        </authorList>
    </citation>
    <scope>NUCLEOTIDE SEQUENCE</scope>
</reference>
<organism evidence="1">
    <name type="scientific">marine sediment metagenome</name>
    <dbReference type="NCBI Taxonomy" id="412755"/>
    <lineage>
        <taxon>unclassified sequences</taxon>
        <taxon>metagenomes</taxon>
        <taxon>ecological metagenomes</taxon>
    </lineage>
</organism>
<evidence type="ECO:0000313" key="1">
    <source>
        <dbReference type="EMBL" id="KKL47400.1"/>
    </source>
</evidence>
<dbReference type="EMBL" id="LAZR01033678">
    <property type="protein sequence ID" value="KKL47400.1"/>
    <property type="molecule type" value="Genomic_DNA"/>
</dbReference>
<sequence length="91" mass="10016">MKPLFCVLAVLLFATPAQAGHKVSHSPPGHELLCDCVISEVRQSVFENSERLVFDRLEPYAGEWLHAEGEYTEKGGLTRRVAVSIGPEHGT</sequence>
<proteinExistence type="predicted"/>
<accession>A0A0F9ER96</accession>
<gene>
    <name evidence="1" type="ORF">LCGC14_2335880</name>
</gene>
<feature type="non-terminal residue" evidence="1">
    <location>
        <position position="91"/>
    </location>
</feature>